<name>A0A1G2HUH6_9BACT</name>
<proteinExistence type="predicted"/>
<feature type="compositionally biased region" description="Polar residues" evidence="1">
    <location>
        <begin position="130"/>
        <end position="139"/>
    </location>
</feature>
<protein>
    <submittedName>
        <fullName evidence="2">Uncharacterized protein</fullName>
    </submittedName>
</protein>
<feature type="region of interest" description="Disordered" evidence="1">
    <location>
        <begin position="1"/>
        <end position="55"/>
    </location>
</feature>
<accession>A0A1G2HUH6</accession>
<gene>
    <name evidence="2" type="ORF">A3D34_02610</name>
</gene>
<organism evidence="2 3">
    <name type="scientific">Candidatus Staskawiczbacteria bacterium RIFCSPHIGHO2_02_FULL_33_16</name>
    <dbReference type="NCBI Taxonomy" id="1802204"/>
    <lineage>
        <taxon>Bacteria</taxon>
        <taxon>Candidatus Staskawicziibacteriota</taxon>
    </lineage>
</organism>
<feature type="region of interest" description="Disordered" evidence="1">
    <location>
        <begin position="130"/>
        <end position="149"/>
    </location>
</feature>
<evidence type="ECO:0000256" key="1">
    <source>
        <dbReference type="SAM" id="MobiDB-lite"/>
    </source>
</evidence>
<dbReference type="EMBL" id="MHOQ01000033">
    <property type="protein sequence ID" value="OGZ66049.1"/>
    <property type="molecule type" value="Genomic_DNA"/>
</dbReference>
<feature type="region of interest" description="Disordered" evidence="1">
    <location>
        <begin position="69"/>
        <end position="99"/>
    </location>
</feature>
<evidence type="ECO:0000313" key="2">
    <source>
        <dbReference type="EMBL" id="OGZ66049.1"/>
    </source>
</evidence>
<feature type="compositionally biased region" description="Basic and acidic residues" evidence="1">
    <location>
        <begin position="140"/>
        <end position="149"/>
    </location>
</feature>
<sequence length="453" mass="52475">MNQNKREKDPSLYEPPNNSVLKRGMESFKRAQLATSQEKPSNRETEAVVETPKGHDIVFKDIENIKKDLEDSYAKPEQERERARQPNELPEKLEYKKGGTKEAKGKKIIPVIVSLLSGLGLLGGIGATRSVGQEASGKTTAEKGLGESELSREVDRRMKAVESFLQMKGQKEALQRISGLINFRGREVDEGHMKEFIKEGIKSENIARIFDSYNWLSIIYAENSQANTAIGYDVQCVLDNARGISEEDRKQALKVIGQAQENNKQEKNQDQRKRLNTILRKAQEMGARSDLLFKRGLKEESDRLYKEARNLMEPIMFAMDRDGDLDLKGEVAINNLPDDLKRVVGEVPLFRFDKDVQKLRGGLPWRDNFETLLEDEMIRRKAKTSSGNRLLKYTGEEYKRRSEEYQKWSKELDRRWESEKAERLRRIRLGPNYNRIQEENYRNTREFRLKNDN</sequence>
<feature type="compositionally biased region" description="Basic and acidic residues" evidence="1">
    <location>
        <begin position="1"/>
        <end position="11"/>
    </location>
</feature>
<comment type="caution">
    <text evidence="2">The sequence shown here is derived from an EMBL/GenBank/DDBJ whole genome shotgun (WGS) entry which is preliminary data.</text>
</comment>
<dbReference type="Proteomes" id="UP000179183">
    <property type="component" value="Unassembled WGS sequence"/>
</dbReference>
<evidence type="ECO:0000313" key="3">
    <source>
        <dbReference type="Proteomes" id="UP000179183"/>
    </source>
</evidence>
<dbReference type="AlphaFoldDB" id="A0A1G2HUH6"/>
<feature type="compositionally biased region" description="Basic and acidic residues" evidence="1">
    <location>
        <begin position="40"/>
        <end position="55"/>
    </location>
</feature>
<reference evidence="2 3" key="1">
    <citation type="journal article" date="2016" name="Nat. Commun.">
        <title>Thousands of microbial genomes shed light on interconnected biogeochemical processes in an aquifer system.</title>
        <authorList>
            <person name="Anantharaman K."/>
            <person name="Brown C.T."/>
            <person name="Hug L.A."/>
            <person name="Sharon I."/>
            <person name="Castelle C.J."/>
            <person name="Probst A.J."/>
            <person name="Thomas B.C."/>
            <person name="Singh A."/>
            <person name="Wilkins M.J."/>
            <person name="Karaoz U."/>
            <person name="Brodie E.L."/>
            <person name="Williams K.H."/>
            <person name="Hubbard S.S."/>
            <person name="Banfield J.F."/>
        </authorList>
    </citation>
    <scope>NUCLEOTIDE SEQUENCE [LARGE SCALE GENOMIC DNA]</scope>
</reference>